<name>A0AC61MXN0_9FIRM</name>
<proteinExistence type="predicted"/>
<sequence length="280" mass="30396">MKKIIAWFFALLLTGSLILFGVCLVGHRVIAPAMGDEGAPVSDSLIREEMDLARERINALADLYGFNPEPVIAAVNEDVLKDLNSQASLWWSSMLRDGKAGKELRWDTKEVEQILMDDPAVQENPDEAEYFAYSVSEEIHKSIVNMVLPMRQLVFSLGLEKAGKRVDLANIVEFFLGMPWAALALCALFAGLSALFDGRPVRRALRYIGSALGAAALVMAAIAVMYLCAGILPMIQEASAGLTLQYQSVITGSLLLTAGIVVVFAAGCVVCLLKCREKKA</sequence>
<gene>
    <name evidence="1" type="ORF">JYE49_02535</name>
</gene>
<organism evidence="1 2">
    <name type="scientific">Aristaeella hokkaidonensis</name>
    <dbReference type="NCBI Taxonomy" id="3046382"/>
    <lineage>
        <taxon>Bacteria</taxon>
        <taxon>Bacillati</taxon>
        <taxon>Bacillota</taxon>
        <taxon>Clostridia</taxon>
        <taxon>Eubacteriales</taxon>
        <taxon>Aristaeellaceae</taxon>
        <taxon>Aristaeella</taxon>
    </lineage>
</organism>
<keyword evidence="2" id="KW-1185">Reference proteome</keyword>
<dbReference type="EMBL" id="CP068393">
    <property type="protein sequence ID" value="QUC67597.1"/>
    <property type="molecule type" value="Genomic_DNA"/>
</dbReference>
<evidence type="ECO:0000313" key="1">
    <source>
        <dbReference type="EMBL" id="QUC67597.1"/>
    </source>
</evidence>
<evidence type="ECO:0000313" key="2">
    <source>
        <dbReference type="Proteomes" id="UP000682782"/>
    </source>
</evidence>
<protein>
    <submittedName>
        <fullName evidence="1">Uncharacterized protein</fullName>
    </submittedName>
</protein>
<dbReference type="Proteomes" id="UP000682782">
    <property type="component" value="Chromosome"/>
</dbReference>
<reference evidence="1" key="1">
    <citation type="submission" date="2021-01" db="EMBL/GenBank/DDBJ databases">
        <title>Complete genome sequence of Clostridiales bacterium R-7.</title>
        <authorList>
            <person name="Mahoney-Kurpe S.C."/>
            <person name="Palevich N."/>
            <person name="Koike S."/>
            <person name="Moon C.D."/>
            <person name="Attwood G.T."/>
        </authorList>
    </citation>
    <scope>NUCLEOTIDE SEQUENCE</scope>
    <source>
        <strain evidence="1">R-7</strain>
    </source>
</reference>
<accession>A0AC61MXN0</accession>